<name>A0A2T0XK32_9BURK</name>
<dbReference type="Gene3D" id="3.40.50.300">
    <property type="entry name" value="P-loop containing nucleotide triphosphate hydrolases"/>
    <property type="match status" value="1"/>
</dbReference>
<dbReference type="GO" id="GO:0016887">
    <property type="term" value="F:ATP hydrolysis activity"/>
    <property type="evidence" value="ECO:0007669"/>
    <property type="project" value="InterPro"/>
</dbReference>
<keyword evidence="7" id="KW-1185">Reference proteome</keyword>
<comment type="caution">
    <text evidence="6">The sequence shown here is derived from an EMBL/GenBank/DDBJ whole genome shotgun (WGS) entry which is preliminary data.</text>
</comment>
<dbReference type="InterPro" id="IPR027417">
    <property type="entry name" value="P-loop_NTPase"/>
</dbReference>
<dbReference type="InterPro" id="IPR051120">
    <property type="entry name" value="ABC_AA/LPS_Transport"/>
</dbReference>
<evidence type="ECO:0000313" key="6">
    <source>
        <dbReference type="EMBL" id="PRY99296.1"/>
    </source>
</evidence>
<dbReference type="PROSITE" id="PS50893">
    <property type="entry name" value="ABC_TRANSPORTER_2"/>
    <property type="match status" value="1"/>
</dbReference>
<dbReference type="GO" id="GO:0005524">
    <property type="term" value="F:ATP binding"/>
    <property type="evidence" value="ECO:0007669"/>
    <property type="project" value="UniProtKB-KW"/>
</dbReference>
<dbReference type="Pfam" id="PF00005">
    <property type="entry name" value="ABC_tran"/>
    <property type="match status" value="1"/>
</dbReference>
<dbReference type="SMART" id="SM00382">
    <property type="entry name" value="AAA"/>
    <property type="match status" value="1"/>
</dbReference>
<reference evidence="6 7" key="1">
    <citation type="submission" date="2018-03" db="EMBL/GenBank/DDBJ databases">
        <title>Genomic Encyclopedia of Type Strains, Phase III (KMG-III): the genomes of soil and plant-associated and newly described type strains.</title>
        <authorList>
            <person name="Whitman W."/>
        </authorList>
    </citation>
    <scope>NUCLEOTIDE SEQUENCE [LARGE SCALE GENOMIC DNA]</scope>
    <source>
        <strain evidence="6 7">MWH-P2sevCIIIb</strain>
    </source>
</reference>
<dbReference type="FunFam" id="3.40.50.300:FF:000421">
    <property type="entry name" value="Branched-chain amino acid ABC transporter ATP-binding protein"/>
    <property type="match status" value="1"/>
</dbReference>
<keyword evidence="4 6" id="KW-0067">ATP-binding</keyword>
<evidence type="ECO:0000313" key="7">
    <source>
        <dbReference type="Proteomes" id="UP000238308"/>
    </source>
</evidence>
<evidence type="ECO:0000256" key="2">
    <source>
        <dbReference type="ARBA" id="ARBA00022475"/>
    </source>
</evidence>
<dbReference type="Proteomes" id="UP000238308">
    <property type="component" value="Unassembled WGS sequence"/>
</dbReference>
<dbReference type="PANTHER" id="PTHR45772:SF2">
    <property type="entry name" value="ABC TRANSPORTER ATP-BINDING PROTEIN"/>
    <property type="match status" value="1"/>
</dbReference>
<keyword evidence="2" id="KW-0472">Membrane</keyword>
<evidence type="ECO:0000259" key="5">
    <source>
        <dbReference type="PROSITE" id="PS50893"/>
    </source>
</evidence>
<sequence>MVKPLLALRSLDKRFGGVHAVKALSLDIYPGEVVGLIGPNGSGKSTTVNLISGATSPTSGSLIFNDHDITATSIVGRVAAGLARTFQTTTLFGEFSLLDHVALACHSRYAQTSWADALRRPAAKAEFAKQMAKAESILDRVGLAESAQLTGSEVSSAQQRLLMIATALATEPKLLLLDEPAAGMVAKERAELSGIIRGICGQGIAVMVIEHHMALIMEVCERIAVLNFGQKIADDLPELIRADPAVIEAYLGASV</sequence>
<dbReference type="Pfam" id="PF12399">
    <property type="entry name" value="BCA_ABC_TP_C"/>
    <property type="match status" value="1"/>
</dbReference>
<evidence type="ECO:0000256" key="1">
    <source>
        <dbReference type="ARBA" id="ARBA00022448"/>
    </source>
</evidence>
<protein>
    <submittedName>
        <fullName evidence="6">Branched-chain amino acid transport system ATP-binding protein</fullName>
    </submittedName>
</protein>
<dbReference type="InterPro" id="IPR003439">
    <property type="entry name" value="ABC_transporter-like_ATP-bd"/>
</dbReference>
<dbReference type="AlphaFoldDB" id="A0A2T0XK32"/>
<gene>
    <name evidence="6" type="ORF">BCM14_0739</name>
</gene>
<keyword evidence="3" id="KW-0547">Nucleotide-binding</keyword>
<keyword evidence="1" id="KW-0813">Transport</keyword>
<keyword evidence="2" id="KW-1003">Cell membrane</keyword>
<dbReference type="InterPro" id="IPR003593">
    <property type="entry name" value="AAA+_ATPase"/>
</dbReference>
<dbReference type="InterPro" id="IPR032823">
    <property type="entry name" value="BCA_ABC_TP_C"/>
</dbReference>
<accession>A0A2T0XK32</accession>
<organism evidence="6 7">
    <name type="scientific">Jezberella montanilacus</name>
    <dbReference type="NCBI Taxonomy" id="323426"/>
    <lineage>
        <taxon>Bacteria</taxon>
        <taxon>Pseudomonadati</taxon>
        <taxon>Pseudomonadota</taxon>
        <taxon>Betaproteobacteria</taxon>
        <taxon>Burkholderiales</taxon>
        <taxon>Alcaligenaceae</taxon>
        <taxon>Jezberella</taxon>
    </lineage>
</organism>
<proteinExistence type="predicted"/>
<dbReference type="GO" id="GO:0005886">
    <property type="term" value="C:plasma membrane"/>
    <property type="evidence" value="ECO:0007669"/>
    <property type="project" value="TreeGrafter"/>
</dbReference>
<dbReference type="SUPFAM" id="SSF52540">
    <property type="entry name" value="P-loop containing nucleoside triphosphate hydrolases"/>
    <property type="match status" value="1"/>
</dbReference>
<dbReference type="PANTHER" id="PTHR45772">
    <property type="entry name" value="CONSERVED COMPONENT OF ABC TRANSPORTER FOR NATURAL AMINO ACIDS-RELATED"/>
    <property type="match status" value="1"/>
</dbReference>
<evidence type="ECO:0000256" key="4">
    <source>
        <dbReference type="ARBA" id="ARBA00022840"/>
    </source>
</evidence>
<dbReference type="OrthoDB" id="9781337at2"/>
<dbReference type="EMBL" id="PVTV01000011">
    <property type="protein sequence ID" value="PRY99296.1"/>
    <property type="molecule type" value="Genomic_DNA"/>
</dbReference>
<evidence type="ECO:0000256" key="3">
    <source>
        <dbReference type="ARBA" id="ARBA00022741"/>
    </source>
</evidence>
<dbReference type="CDD" id="cd03219">
    <property type="entry name" value="ABC_Mj1267_LivG_branched"/>
    <property type="match status" value="1"/>
</dbReference>
<feature type="domain" description="ABC transporter" evidence="5">
    <location>
        <begin position="6"/>
        <end position="253"/>
    </location>
</feature>